<keyword evidence="2" id="KW-0812">Transmembrane</keyword>
<protein>
    <recommendedName>
        <fullName evidence="5">DUF4834 family protein</fullName>
    </recommendedName>
</protein>
<evidence type="ECO:0000313" key="3">
    <source>
        <dbReference type="EMBL" id="KOO69713.1"/>
    </source>
</evidence>
<dbReference type="EMBL" id="LFQU01000001">
    <property type="protein sequence ID" value="KOO69713.1"/>
    <property type="molecule type" value="Genomic_DNA"/>
</dbReference>
<sequence length="93" mass="10868">MIAALLNFLFIILLGIFIVVGVVAYKIYRTFHSVKKQFKGFRGQDNGNGQGRQQYRQTSGDDEIIIDRRTPDEMNRKIFSKNEGEYVDYEEEK</sequence>
<dbReference type="OrthoDB" id="1073075at2"/>
<proteinExistence type="predicted"/>
<keyword evidence="4" id="KW-1185">Reference proteome</keyword>
<dbReference type="AlphaFoldDB" id="A0A8E1UT30"/>
<dbReference type="InterPro" id="IPR032272">
    <property type="entry name" value="DUF4834"/>
</dbReference>
<gene>
    <name evidence="3" type="ORF">ACU52_00740</name>
</gene>
<dbReference type="Pfam" id="PF16118">
    <property type="entry name" value="DUF4834"/>
    <property type="match status" value="1"/>
</dbReference>
<dbReference type="Proteomes" id="UP000036951">
    <property type="component" value="Unassembled WGS sequence"/>
</dbReference>
<evidence type="ECO:0008006" key="5">
    <source>
        <dbReference type="Google" id="ProtNLM"/>
    </source>
</evidence>
<name>A0A8E1UT30_9BACT</name>
<feature type="region of interest" description="Disordered" evidence="1">
    <location>
        <begin position="42"/>
        <end position="62"/>
    </location>
</feature>
<feature type="transmembrane region" description="Helical" evidence="2">
    <location>
        <begin position="6"/>
        <end position="28"/>
    </location>
</feature>
<keyword evidence="2" id="KW-0472">Membrane</keyword>
<evidence type="ECO:0000256" key="2">
    <source>
        <dbReference type="SAM" id="Phobius"/>
    </source>
</evidence>
<reference evidence="3 4" key="1">
    <citation type="submission" date="2015-06" db="EMBL/GenBank/DDBJ databases">
        <title>Prevotella sp. 109, sp. nov., a novel member of the family Prevotellaceae isolated from human faeces.</title>
        <authorList>
            <person name="Shkoporov A.N."/>
            <person name="Chaplin A.V."/>
            <person name="Kafarskaia L.I."/>
            <person name="Efimov B.A."/>
        </authorList>
    </citation>
    <scope>NUCLEOTIDE SEQUENCE [LARGE SCALE GENOMIC DNA]</scope>
    <source>
        <strain evidence="3 4">109</strain>
    </source>
</reference>
<feature type="compositionally biased region" description="Low complexity" evidence="1">
    <location>
        <begin position="42"/>
        <end position="57"/>
    </location>
</feature>
<keyword evidence="2" id="KW-1133">Transmembrane helix</keyword>
<accession>A0A8E1UT30</accession>
<evidence type="ECO:0000256" key="1">
    <source>
        <dbReference type="SAM" id="MobiDB-lite"/>
    </source>
</evidence>
<organism evidence="3 4">
    <name type="scientific">Xylanibacter rarus</name>
    <dbReference type="NCBI Taxonomy" id="1676614"/>
    <lineage>
        <taxon>Bacteria</taxon>
        <taxon>Pseudomonadati</taxon>
        <taxon>Bacteroidota</taxon>
        <taxon>Bacteroidia</taxon>
        <taxon>Bacteroidales</taxon>
        <taxon>Prevotellaceae</taxon>
        <taxon>Xylanibacter</taxon>
    </lineage>
</organism>
<dbReference type="RefSeq" id="WP_053397376.1">
    <property type="nucleotide sequence ID" value="NZ_JBGKLN010000018.1"/>
</dbReference>
<comment type="caution">
    <text evidence="3">The sequence shown here is derived from an EMBL/GenBank/DDBJ whole genome shotgun (WGS) entry which is preliminary data.</text>
</comment>
<evidence type="ECO:0000313" key="4">
    <source>
        <dbReference type="Proteomes" id="UP000036951"/>
    </source>
</evidence>